<feature type="transmembrane region" description="Helical" evidence="1">
    <location>
        <begin position="21"/>
        <end position="39"/>
    </location>
</feature>
<proteinExistence type="predicted"/>
<feature type="domain" description="Acyltransferase 3" evidence="2">
    <location>
        <begin position="14"/>
        <end position="371"/>
    </location>
</feature>
<organism evidence="3 4">
    <name type="scientific">Prauserella shujinwangii</name>
    <dbReference type="NCBI Taxonomy" id="1453103"/>
    <lineage>
        <taxon>Bacteria</taxon>
        <taxon>Bacillati</taxon>
        <taxon>Actinomycetota</taxon>
        <taxon>Actinomycetes</taxon>
        <taxon>Pseudonocardiales</taxon>
        <taxon>Pseudonocardiaceae</taxon>
        <taxon>Prauserella</taxon>
    </lineage>
</organism>
<feature type="transmembrane region" description="Helical" evidence="1">
    <location>
        <begin position="252"/>
        <end position="277"/>
    </location>
</feature>
<feature type="transmembrane region" description="Helical" evidence="1">
    <location>
        <begin position="352"/>
        <end position="373"/>
    </location>
</feature>
<feature type="transmembrane region" description="Helical" evidence="1">
    <location>
        <begin position="103"/>
        <end position="126"/>
    </location>
</feature>
<dbReference type="Proteomes" id="UP000238362">
    <property type="component" value="Unassembled WGS sequence"/>
</dbReference>
<protein>
    <submittedName>
        <fullName evidence="3">Acyltransferase-like protein</fullName>
    </submittedName>
</protein>
<evidence type="ECO:0000313" key="4">
    <source>
        <dbReference type="Proteomes" id="UP000238362"/>
    </source>
</evidence>
<dbReference type="InterPro" id="IPR002656">
    <property type="entry name" value="Acyl_transf_3_dom"/>
</dbReference>
<feature type="transmembrane region" description="Helical" evidence="1">
    <location>
        <begin position="59"/>
        <end position="82"/>
    </location>
</feature>
<gene>
    <name evidence="3" type="ORF">B0I33_107162</name>
</gene>
<feature type="transmembrane region" description="Helical" evidence="1">
    <location>
        <begin position="326"/>
        <end position="346"/>
    </location>
</feature>
<evidence type="ECO:0000313" key="3">
    <source>
        <dbReference type="EMBL" id="PRX46585.1"/>
    </source>
</evidence>
<keyword evidence="3" id="KW-0808">Transferase</keyword>
<keyword evidence="4" id="KW-1185">Reference proteome</keyword>
<dbReference type="AlphaFoldDB" id="A0A2T0LSJ5"/>
<keyword evidence="3" id="KW-0012">Acyltransferase</keyword>
<evidence type="ECO:0000259" key="2">
    <source>
        <dbReference type="Pfam" id="PF01757"/>
    </source>
</evidence>
<dbReference type="RefSeq" id="WP_181193346.1">
    <property type="nucleotide sequence ID" value="NZ_PVNH01000007.1"/>
</dbReference>
<keyword evidence="1" id="KW-0472">Membrane</keyword>
<feature type="transmembrane region" description="Helical" evidence="1">
    <location>
        <begin position="146"/>
        <end position="164"/>
    </location>
</feature>
<name>A0A2T0LSJ5_9PSEU</name>
<dbReference type="InterPro" id="IPR050623">
    <property type="entry name" value="Glucan_succinyl_AcylTrfase"/>
</dbReference>
<dbReference type="GO" id="GO:0016747">
    <property type="term" value="F:acyltransferase activity, transferring groups other than amino-acyl groups"/>
    <property type="evidence" value="ECO:0007669"/>
    <property type="project" value="InterPro"/>
</dbReference>
<reference evidence="3 4" key="1">
    <citation type="submission" date="2018-03" db="EMBL/GenBank/DDBJ databases">
        <title>Genomic Encyclopedia of Type Strains, Phase III (KMG-III): the genomes of soil and plant-associated and newly described type strains.</title>
        <authorList>
            <person name="Whitman W."/>
        </authorList>
    </citation>
    <scope>NUCLEOTIDE SEQUENCE [LARGE SCALE GENOMIC DNA]</scope>
    <source>
        <strain evidence="3 4">CGMCC 4.7125</strain>
    </source>
</reference>
<feature type="transmembrane region" description="Helical" evidence="1">
    <location>
        <begin position="214"/>
        <end position="231"/>
    </location>
</feature>
<dbReference type="PANTHER" id="PTHR36927">
    <property type="entry name" value="BLR4337 PROTEIN"/>
    <property type="match status" value="1"/>
</dbReference>
<sequence length="382" mass="40453">MSVRTGNDVTTRLPALDTLRAVLVAWIIGGHALLGYSAIGGWAYDEVNEVSFTAQAELVLLALLGPSALFVLGTFFLLAGLCTPASFDRRGARTFVRRRLLRLGVPFAVSVLVLWPLPVLLAYRAAGRDVSYGWVLTGRDRFLDSGALWFAVVLLLFSLAYAALRSLRRPAGDRAPVPVTGWRLAGLAATLTLATFTVRLWTSARETDVLDLHLWLWPQLGVMFAFGIAHARGGLAAHVPDRLYRGCGRTTAAVVAALPVLALILAGADLTTGAAPFLGGPHWQALALAGVEATLVVAGSVWLLGLAQRRLAASGPLRTAAGRGSFAAFVLQGPVLLLLAVALRPFALPAEIKAPLVGALGIVLCFGLGLLAVQRTPLRRIL</sequence>
<dbReference type="Pfam" id="PF01757">
    <property type="entry name" value="Acyl_transf_3"/>
    <property type="match status" value="1"/>
</dbReference>
<comment type="caution">
    <text evidence="3">The sequence shown here is derived from an EMBL/GenBank/DDBJ whole genome shotgun (WGS) entry which is preliminary data.</text>
</comment>
<keyword evidence="1" id="KW-1133">Transmembrane helix</keyword>
<feature type="transmembrane region" description="Helical" evidence="1">
    <location>
        <begin position="184"/>
        <end position="202"/>
    </location>
</feature>
<evidence type="ECO:0000256" key="1">
    <source>
        <dbReference type="SAM" id="Phobius"/>
    </source>
</evidence>
<accession>A0A2T0LSJ5</accession>
<keyword evidence="1" id="KW-0812">Transmembrane</keyword>
<dbReference type="EMBL" id="PVNH01000007">
    <property type="protein sequence ID" value="PRX46585.1"/>
    <property type="molecule type" value="Genomic_DNA"/>
</dbReference>
<feature type="transmembrane region" description="Helical" evidence="1">
    <location>
        <begin position="283"/>
        <end position="305"/>
    </location>
</feature>